<evidence type="ECO:0000313" key="5">
    <source>
        <dbReference type="Proteomes" id="UP000254956"/>
    </source>
</evidence>
<dbReference type="EMBL" id="BKAV01000022">
    <property type="protein sequence ID" value="GEQ00873.1"/>
    <property type="molecule type" value="Genomic_DNA"/>
</dbReference>
<feature type="domain" description="HTH marR-type" evidence="2">
    <location>
        <begin position="3"/>
        <end position="136"/>
    </location>
</feature>
<dbReference type="SUPFAM" id="SSF46785">
    <property type="entry name" value="Winged helix' DNA-binding domain"/>
    <property type="match status" value="1"/>
</dbReference>
<dbReference type="PROSITE" id="PS50995">
    <property type="entry name" value="HTH_MARR_2"/>
    <property type="match status" value="1"/>
</dbReference>
<keyword evidence="1" id="KW-0238">DNA-binding</keyword>
<dbReference type="OrthoDB" id="2734388at2"/>
<organism evidence="4 5">
    <name type="scientific">Staphylococcus arlettae</name>
    <dbReference type="NCBI Taxonomy" id="29378"/>
    <lineage>
        <taxon>Bacteria</taxon>
        <taxon>Bacillati</taxon>
        <taxon>Bacillota</taxon>
        <taxon>Bacilli</taxon>
        <taxon>Bacillales</taxon>
        <taxon>Staphylococcaceae</taxon>
        <taxon>Staphylococcus</taxon>
    </lineage>
</organism>
<dbReference type="InterPro" id="IPR036388">
    <property type="entry name" value="WH-like_DNA-bd_sf"/>
</dbReference>
<evidence type="ECO:0000313" key="6">
    <source>
        <dbReference type="Proteomes" id="UP000321598"/>
    </source>
</evidence>
<accession>A0A2T7BU62</accession>
<dbReference type="Proteomes" id="UP000254956">
    <property type="component" value="Unassembled WGS sequence"/>
</dbReference>
<dbReference type="GO" id="GO:0003677">
    <property type="term" value="F:DNA binding"/>
    <property type="evidence" value="ECO:0007669"/>
    <property type="project" value="UniProtKB-KW"/>
</dbReference>
<keyword evidence="6" id="KW-1185">Reference proteome</keyword>
<dbReference type="GeneID" id="97287034"/>
<dbReference type="Gene3D" id="1.10.10.10">
    <property type="entry name" value="Winged helix-like DNA-binding domain superfamily/Winged helix DNA-binding domain"/>
    <property type="match status" value="1"/>
</dbReference>
<name>A0A2T7BU62_9STAP</name>
<dbReference type="PANTHER" id="PTHR33164:SF44">
    <property type="entry name" value="TRANSCRIPTIONAL REGULATORY PROTEIN"/>
    <property type="match status" value="1"/>
</dbReference>
<dbReference type="GO" id="GO:0003700">
    <property type="term" value="F:DNA-binding transcription factor activity"/>
    <property type="evidence" value="ECO:0007669"/>
    <property type="project" value="InterPro"/>
</dbReference>
<reference evidence="4 5" key="1">
    <citation type="submission" date="2018-06" db="EMBL/GenBank/DDBJ databases">
        <authorList>
            <consortium name="Pathogen Informatics"/>
            <person name="Doyle S."/>
        </authorList>
    </citation>
    <scope>NUCLEOTIDE SEQUENCE [LARGE SCALE GENOMIC DNA]</scope>
    <source>
        <strain evidence="4 5">NCTC12413</strain>
    </source>
</reference>
<evidence type="ECO:0000313" key="3">
    <source>
        <dbReference type="EMBL" id="GEQ00873.1"/>
    </source>
</evidence>
<gene>
    <name evidence="4" type="ORF">NCTC12413_00686</name>
    <name evidence="3" type="ORF">SAR03_19100</name>
</gene>
<dbReference type="PANTHER" id="PTHR33164">
    <property type="entry name" value="TRANSCRIPTIONAL REGULATOR, MARR FAMILY"/>
    <property type="match status" value="1"/>
</dbReference>
<sequence>MDTKNLFNSLTAVYRPYVKLFQPIFERYDLYPAQWLVLKDIGLNAPTTLVQISKRRAIEKPTTRKILKVLSEKNLLSVTQGKDKRERILTLSLQGQSLYDEINNQIESVQEQIVADTGLTADDLATTIKTVTAIHSQLSTLEEE</sequence>
<dbReference type="GO" id="GO:0006950">
    <property type="term" value="P:response to stress"/>
    <property type="evidence" value="ECO:0007669"/>
    <property type="project" value="TreeGrafter"/>
</dbReference>
<dbReference type="RefSeq" id="WP_021458965.1">
    <property type="nucleotide sequence ID" value="NZ_AP019698.1"/>
</dbReference>
<evidence type="ECO:0000259" key="2">
    <source>
        <dbReference type="PROSITE" id="PS50995"/>
    </source>
</evidence>
<dbReference type="EMBL" id="UGZE01000001">
    <property type="protein sequence ID" value="SUJ13256.1"/>
    <property type="molecule type" value="Genomic_DNA"/>
</dbReference>
<evidence type="ECO:0000256" key="1">
    <source>
        <dbReference type="ARBA" id="ARBA00023125"/>
    </source>
</evidence>
<dbReference type="STRING" id="1212545.SARL_02595"/>
<dbReference type="InterPro" id="IPR036390">
    <property type="entry name" value="WH_DNA-bd_sf"/>
</dbReference>
<protein>
    <submittedName>
        <fullName evidence="3 4">Transcriptional regulator</fullName>
    </submittedName>
</protein>
<dbReference type="InterPro" id="IPR000835">
    <property type="entry name" value="HTH_MarR-typ"/>
</dbReference>
<evidence type="ECO:0000313" key="4">
    <source>
        <dbReference type="EMBL" id="SUJ13256.1"/>
    </source>
</evidence>
<proteinExistence type="predicted"/>
<dbReference type="InterPro" id="IPR039422">
    <property type="entry name" value="MarR/SlyA-like"/>
</dbReference>
<dbReference type="AlphaFoldDB" id="A0A2T7BU62"/>
<dbReference type="SMART" id="SM00347">
    <property type="entry name" value="HTH_MARR"/>
    <property type="match status" value="1"/>
</dbReference>
<reference evidence="3 6" key="2">
    <citation type="submission" date="2019-07" db="EMBL/GenBank/DDBJ databases">
        <title>Whole genome shotgun sequence of Staphylococcus arlettae NBRC 109765.</title>
        <authorList>
            <person name="Hosoyama A."/>
            <person name="Uohara A."/>
            <person name="Ohji S."/>
            <person name="Ichikawa N."/>
        </authorList>
    </citation>
    <scope>NUCLEOTIDE SEQUENCE [LARGE SCALE GENOMIC DNA]</scope>
    <source>
        <strain evidence="3 6">NBRC 109765</strain>
    </source>
</reference>
<dbReference type="Proteomes" id="UP000321598">
    <property type="component" value="Unassembled WGS sequence"/>
</dbReference>